<dbReference type="Gene3D" id="3.10.28.10">
    <property type="entry name" value="Homing endonucleases"/>
    <property type="match status" value="1"/>
</dbReference>
<sequence length="207" mass="23939">MKLNGKIAELLGAIIGDGNLWSDDRHYRIELTGDPSLDASYFQYLSRIISNELGGNPRTKIRQRGLRIRVCSKELFEYFSDDLGIPVGSGKAKRVKIPKDVIRAHWKIKSRCLRGIADSDGSFFLSDKGYRRDYPTIEITTISKDLATQITAILEDRDFRVGFRDWVLREDWNTRYIISINGDEMYKKWIGEIGFSNPRHHQKLNKI</sequence>
<dbReference type="PROSITE" id="PS50819">
    <property type="entry name" value="INTEIN_ENDONUCLEASE"/>
    <property type="match status" value="1"/>
</dbReference>
<evidence type="ECO:0000259" key="1">
    <source>
        <dbReference type="PROSITE" id="PS50819"/>
    </source>
</evidence>
<dbReference type="Pfam" id="PF14528">
    <property type="entry name" value="LAGLIDADG_3"/>
    <property type="match status" value="1"/>
</dbReference>
<dbReference type="EMBL" id="LHXO01000006">
    <property type="protein sequence ID" value="KXA95754.1"/>
    <property type="molecule type" value="Genomic_DNA"/>
</dbReference>
<dbReference type="Proteomes" id="UP000070284">
    <property type="component" value="Unassembled WGS sequence"/>
</dbReference>
<protein>
    <recommendedName>
        <fullName evidence="1">DOD-type homing endonuclease domain-containing protein</fullName>
    </recommendedName>
</protein>
<evidence type="ECO:0000313" key="2">
    <source>
        <dbReference type="EMBL" id="KXA95754.1"/>
    </source>
</evidence>
<gene>
    <name evidence="2" type="ORF">AKJ65_00835</name>
</gene>
<feature type="domain" description="DOD-type homing endonuclease" evidence="1">
    <location>
        <begin position="10"/>
        <end position="159"/>
    </location>
</feature>
<dbReference type="AlphaFoldDB" id="A0A133UNE5"/>
<dbReference type="SUPFAM" id="SSF55608">
    <property type="entry name" value="Homing endonucleases"/>
    <property type="match status" value="1"/>
</dbReference>
<dbReference type="InterPro" id="IPR027434">
    <property type="entry name" value="Homing_endonucl"/>
</dbReference>
<dbReference type="GO" id="GO:0004519">
    <property type="term" value="F:endonuclease activity"/>
    <property type="evidence" value="ECO:0007669"/>
    <property type="project" value="InterPro"/>
</dbReference>
<comment type="caution">
    <text evidence="2">The sequence shown here is derived from an EMBL/GenBank/DDBJ whole genome shotgun (WGS) entry which is preliminary data.</text>
</comment>
<accession>A0A133UNE5</accession>
<dbReference type="InterPro" id="IPR004860">
    <property type="entry name" value="LAGLIDADG_dom"/>
</dbReference>
<evidence type="ECO:0000313" key="3">
    <source>
        <dbReference type="Proteomes" id="UP000070284"/>
    </source>
</evidence>
<name>A0A133UNE5_9EURY</name>
<keyword evidence="3" id="KW-1185">Reference proteome</keyword>
<organism evidence="2 3">
    <name type="scientific">candidate division MSBL1 archaeon SCGC-AAA259E19</name>
    <dbReference type="NCBI Taxonomy" id="1698264"/>
    <lineage>
        <taxon>Archaea</taxon>
        <taxon>Methanobacteriati</taxon>
        <taxon>Methanobacteriota</taxon>
        <taxon>candidate division MSBL1</taxon>
    </lineage>
</organism>
<proteinExistence type="predicted"/>
<reference evidence="2 3" key="1">
    <citation type="journal article" date="2016" name="Sci. Rep.">
        <title>Metabolic traits of an uncultured archaeal lineage -MSBL1- from brine pools of the Red Sea.</title>
        <authorList>
            <person name="Mwirichia R."/>
            <person name="Alam I."/>
            <person name="Rashid M."/>
            <person name="Vinu M."/>
            <person name="Ba-Alawi W."/>
            <person name="Anthony Kamau A."/>
            <person name="Kamanda Ngugi D."/>
            <person name="Goker M."/>
            <person name="Klenk H.P."/>
            <person name="Bajic V."/>
            <person name="Stingl U."/>
        </authorList>
    </citation>
    <scope>NUCLEOTIDE SEQUENCE [LARGE SCALE GENOMIC DNA]</scope>
    <source>
        <strain evidence="2">SCGC-AAA259E19</strain>
    </source>
</reference>
<dbReference type="InterPro" id="IPR004042">
    <property type="entry name" value="Intein_endonuc_central"/>
</dbReference>